<reference evidence="1 2" key="1">
    <citation type="submission" date="2017-07" db="EMBL/GenBank/DDBJ databases">
        <title>Genome sequence of the Sordaria macrospora wild type strain R19027.</title>
        <authorList>
            <person name="Nowrousian M."/>
            <person name="Teichert I."/>
            <person name="Kueck U."/>
        </authorList>
    </citation>
    <scope>NUCLEOTIDE SEQUENCE [LARGE SCALE GENOMIC DNA]</scope>
    <source>
        <strain evidence="1 2">R19027</strain>
        <tissue evidence="1">Mycelium</tissue>
    </source>
</reference>
<dbReference type="Proteomes" id="UP000433876">
    <property type="component" value="Unassembled WGS sequence"/>
</dbReference>
<sequence>MCSITTASVIAILKRINTIYCDCWSFCFCQSVKTSPASLPLVAPDHDDNDHVNRHVEILDPAHDLDDFLAVDDASKTMRDVKISATVHDKNALPTSAAALQTTRDVKISGPVCDDDFPFADAACKATRDVKISGPVHDQDDLPTPDTVPKISRDVVSNLEPIEESLYEVYYEQRKNWMASGY</sequence>
<evidence type="ECO:0000313" key="1">
    <source>
        <dbReference type="EMBL" id="KAA8628731.1"/>
    </source>
</evidence>
<dbReference type="AlphaFoldDB" id="A0A8S8ZJ27"/>
<name>A0A8S8ZJ27_SORMA</name>
<gene>
    <name evidence="1" type="ORF">SMACR_08802</name>
</gene>
<evidence type="ECO:0000313" key="2">
    <source>
        <dbReference type="Proteomes" id="UP000433876"/>
    </source>
</evidence>
<organism evidence="1 2">
    <name type="scientific">Sordaria macrospora</name>
    <dbReference type="NCBI Taxonomy" id="5147"/>
    <lineage>
        <taxon>Eukaryota</taxon>
        <taxon>Fungi</taxon>
        <taxon>Dikarya</taxon>
        <taxon>Ascomycota</taxon>
        <taxon>Pezizomycotina</taxon>
        <taxon>Sordariomycetes</taxon>
        <taxon>Sordariomycetidae</taxon>
        <taxon>Sordariales</taxon>
        <taxon>Sordariaceae</taxon>
        <taxon>Sordaria</taxon>
    </lineage>
</organism>
<dbReference type="VEuPathDB" id="FungiDB:SMAC_08802"/>
<protein>
    <submittedName>
        <fullName evidence="1">Uncharacterized protein</fullName>
    </submittedName>
</protein>
<dbReference type="EMBL" id="NMPR01000166">
    <property type="protein sequence ID" value="KAA8628731.1"/>
    <property type="molecule type" value="Genomic_DNA"/>
</dbReference>
<comment type="caution">
    <text evidence="1">The sequence shown here is derived from an EMBL/GenBank/DDBJ whole genome shotgun (WGS) entry which is preliminary data.</text>
</comment>
<accession>A0A8S8ZJ27</accession>
<proteinExistence type="predicted"/>